<dbReference type="GO" id="GO:0032040">
    <property type="term" value="C:small-subunit processome"/>
    <property type="evidence" value="ECO:0007669"/>
    <property type="project" value="TreeGrafter"/>
</dbReference>
<dbReference type="InterPro" id="IPR035367">
    <property type="entry name" value="Nrap_D2"/>
</dbReference>
<dbReference type="AlphaFoldDB" id="A0A8D8VC79"/>
<feature type="domain" description="Nrap protein" evidence="12">
    <location>
        <begin position="176"/>
        <end position="322"/>
    </location>
</feature>
<evidence type="ECO:0000313" key="18">
    <source>
        <dbReference type="EMBL" id="CAG6720826.1"/>
    </source>
</evidence>
<dbReference type="Gene3D" id="3.30.70.3030">
    <property type="match status" value="1"/>
</dbReference>
<keyword evidence="7 10" id="KW-0539">Nucleus</keyword>
<evidence type="ECO:0000259" key="14">
    <source>
        <dbReference type="Pfam" id="PF17404"/>
    </source>
</evidence>
<evidence type="ECO:0000259" key="13">
    <source>
        <dbReference type="Pfam" id="PF17403"/>
    </source>
</evidence>
<dbReference type="EMBL" id="HBUF01361171">
    <property type="protein sequence ID" value="CAG6720826.1"/>
    <property type="molecule type" value="Transcribed_RNA"/>
</dbReference>
<dbReference type="PANTHER" id="PTHR17972">
    <property type="entry name" value="NUCLEOLAR RNA-ASSOCIATED PROTEIN"/>
    <property type="match status" value="1"/>
</dbReference>
<sequence>MQIMALEEDIRGGEEDEEIPTLIPIGTKRKMQSKDAGSTDNSQEARKKLLKLTKKVKAPTVEELTRLRETENLFHSNMFRLQIEEMIKEVKPKEGKLKKAMKWCNSVATYIQNMESDETVYSLNDDSWSSKAGVRVPTMSKLRADPKTSFQFLKPAAVNVVGSVAAGCGFGPGLTVDLAVEMPKRLLHTGDHLNERYWRKKLAYLSVLASHLTTKQTRTRLSILSAEYRTTGDPGLYSVSLLVTPQPCVGSKIRLNIIAVPEAKGIKLSRCYPQACNIRSGWVHSNASSSDQSEEAESQVSTPLYNTLLARDVTVNENSAHVVSVFEMGGQSMREAYLLLCVWMKQRDLAQGCGTLSRFGLALYLCRLLINKKLNSAMSSYQMLRNVWVQLGSICDDWTKSNPSNASGTPVTNETWSQYFPVVFLDCTGLYNVAATMSRDYYQLLKEEAQLALSCLDDINLDSFRLLFMTPAPFLRQFDHYICFNNREKLESVVVKHCTGSDSLDRGAVTVARFARLLVDFLISSLGERLSAVTWRTYPDQICTKLEEEYKEGGGGGGEKTSCLIVGIRLNTESCFKLIHRGPEANLPEAAAFRALWGSKAELRRFKDGTVCEASVWGSNTDPWRVRRVVTREMICYLLERQWGLAREDLVYLSEQLELEADLMVRDLVYLSEHLELEADLMHRSSDKVKSKPVTPGLGGEEITVATLQAWDNLARHLRDMNSLPLDIISVLPTAPVLRYTDPSPPLPCYQAQGEKLSPAFPVPPLVKPVEGVIEISASGKWPDDLDAIARLKAAFYIELSNRLNKEHKIVNRVSSHYMDVYQDGYVFRLRLYCAPEVTLLKKQIQDGVVKFKNTRESVSLQQDLVHLPLLHSALHGLHQVSPVLGPGLCLVKRWLGSQLLLDPTYWPEPCVELLGASLLTPTAPYPTSPVTPQTFFLRFLALLATHNFVTDPVVVNFNGELERKDILHIEARLRNDRGTLPALVLLTPWDPSAQIWSRNAPNIGTLVRTVRLARASLQLAESHLIRGLSCRPIFEFPRADFDVLISLNKSCVARPAQQQQSSVAQQGGKHIMPVVDFNPVTLFVQLLKETYGDMALFFYDVCDGLDIGVVIKPDPLLSDNKEMKFMGEL</sequence>
<feature type="domain" description="Nrap protein" evidence="17">
    <location>
        <begin position="1040"/>
        <end position="1115"/>
    </location>
</feature>
<dbReference type="FunFam" id="1.10.1410.10:FF:000006">
    <property type="entry name" value="Nucleolar protein 6"/>
    <property type="match status" value="1"/>
</dbReference>
<evidence type="ECO:0000256" key="9">
    <source>
        <dbReference type="ARBA" id="ARBA00035020"/>
    </source>
</evidence>
<evidence type="ECO:0000256" key="11">
    <source>
        <dbReference type="SAM" id="MobiDB-lite"/>
    </source>
</evidence>
<evidence type="ECO:0000256" key="8">
    <source>
        <dbReference type="ARBA" id="ARBA00035000"/>
    </source>
</evidence>
<comment type="function">
    <text evidence="8">Part of the small subunit (SSU) processome, first precursor of the small eukaryotic ribosomal subunit. During the assembly of the SSU processome in the nucleolus, many ribosome biogenesis factors, an RNA chaperone and ribosomal proteins associate with the nascent pre-rRNA and work in concert to generate RNA folding, modifications, rearrangements and cleavage as well as targeted degradation of pre-ribosomal RNA by the RNA exosome.</text>
</comment>
<dbReference type="GO" id="GO:0003723">
    <property type="term" value="F:RNA binding"/>
    <property type="evidence" value="ECO:0007669"/>
    <property type="project" value="UniProtKB-KW"/>
</dbReference>
<dbReference type="GO" id="GO:0032545">
    <property type="term" value="C:CURI complex"/>
    <property type="evidence" value="ECO:0007669"/>
    <property type="project" value="TreeGrafter"/>
</dbReference>
<keyword evidence="5" id="KW-0158">Chromosome</keyword>
<dbReference type="InterPro" id="IPR035082">
    <property type="entry name" value="Nrap_D1"/>
</dbReference>
<dbReference type="Pfam" id="PF17404">
    <property type="entry name" value="Nrap_D3"/>
    <property type="match status" value="1"/>
</dbReference>
<dbReference type="PANTHER" id="PTHR17972:SF0">
    <property type="entry name" value="NUCLEOLAR PROTEIN 6"/>
    <property type="match status" value="1"/>
</dbReference>
<comment type="similarity">
    <text evidence="3 10">Belongs to the NRAP family.</text>
</comment>
<dbReference type="Pfam" id="PF17403">
    <property type="entry name" value="Nrap_D2"/>
    <property type="match status" value="1"/>
</dbReference>
<evidence type="ECO:0000256" key="4">
    <source>
        <dbReference type="ARBA" id="ARBA00016437"/>
    </source>
</evidence>
<keyword evidence="6 10" id="KW-0694">RNA-binding</keyword>
<name>A0A8D8VC79_9HEMI</name>
<feature type="domain" description="Nrap protein" evidence="15">
    <location>
        <begin position="704"/>
        <end position="880"/>
    </location>
</feature>
<dbReference type="GO" id="GO:0006364">
    <property type="term" value="P:rRNA processing"/>
    <property type="evidence" value="ECO:0007669"/>
    <property type="project" value="TreeGrafter"/>
</dbReference>
<dbReference type="GO" id="GO:0034456">
    <property type="term" value="C:UTP-C complex"/>
    <property type="evidence" value="ECO:0007669"/>
    <property type="project" value="TreeGrafter"/>
</dbReference>
<organism evidence="18">
    <name type="scientific">Cacopsylla melanoneura</name>
    <dbReference type="NCBI Taxonomy" id="428564"/>
    <lineage>
        <taxon>Eukaryota</taxon>
        <taxon>Metazoa</taxon>
        <taxon>Ecdysozoa</taxon>
        <taxon>Arthropoda</taxon>
        <taxon>Hexapoda</taxon>
        <taxon>Insecta</taxon>
        <taxon>Pterygota</taxon>
        <taxon>Neoptera</taxon>
        <taxon>Paraneoptera</taxon>
        <taxon>Hemiptera</taxon>
        <taxon>Sternorrhyncha</taxon>
        <taxon>Psylloidea</taxon>
        <taxon>Psyllidae</taxon>
        <taxon>Psyllinae</taxon>
        <taxon>Cacopsylla</taxon>
    </lineage>
</organism>
<dbReference type="Pfam" id="PF17405">
    <property type="entry name" value="Nrap_D4"/>
    <property type="match status" value="1"/>
</dbReference>
<evidence type="ECO:0000256" key="3">
    <source>
        <dbReference type="ARBA" id="ARBA00006674"/>
    </source>
</evidence>
<evidence type="ECO:0000256" key="5">
    <source>
        <dbReference type="ARBA" id="ARBA00022454"/>
    </source>
</evidence>
<protein>
    <recommendedName>
        <fullName evidence="4 10">Nucleolar protein 6</fullName>
    </recommendedName>
</protein>
<evidence type="ECO:0000256" key="2">
    <source>
        <dbReference type="ARBA" id="ARBA00004604"/>
    </source>
</evidence>
<feature type="domain" description="Nrap protein" evidence="14">
    <location>
        <begin position="475"/>
        <end position="642"/>
    </location>
</feature>
<dbReference type="InterPro" id="IPR005554">
    <property type="entry name" value="NOL6/Upt22"/>
</dbReference>
<feature type="domain" description="Nrap protein" evidence="16">
    <location>
        <begin position="883"/>
        <end position="1033"/>
    </location>
</feature>
<evidence type="ECO:0000256" key="7">
    <source>
        <dbReference type="ARBA" id="ARBA00023242"/>
    </source>
</evidence>
<feature type="domain" description="Nrap protein" evidence="13">
    <location>
        <begin position="333"/>
        <end position="470"/>
    </location>
</feature>
<feature type="region of interest" description="Disordered" evidence="11">
    <location>
        <begin position="24"/>
        <end position="45"/>
    </location>
</feature>
<evidence type="ECO:0000256" key="6">
    <source>
        <dbReference type="ARBA" id="ARBA00022884"/>
    </source>
</evidence>
<dbReference type="InterPro" id="IPR035370">
    <property type="entry name" value="Nrap_D5"/>
</dbReference>
<dbReference type="GO" id="GO:0005694">
    <property type="term" value="C:chromosome"/>
    <property type="evidence" value="ECO:0007669"/>
    <property type="project" value="UniProtKB-SubCell"/>
</dbReference>
<proteinExistence type="inferred from homology"/>
<reference evidence="18" key="1">
    <citation type="submission" date="2021-05" db="EMBL/GenBank/DDBJ databases">
        <authorList>
            <person name="Alioto T."/>
            <person name="Alioto T."/>
            <person name="Gomez Garrido J."/>
        </authorList>
    </citation>
    <scope>NUCLEOTIDE SEQUENCE</scope>
</reference>
<evidence type="ECO:0000259" key="15">
    <source>
        <dbReference type="Pfam" id="PF17405"/>
    </source>
</evidence>
<comment type="subcellular location">
    <subcellularLocation>
        <location evidence="1">Chromosome</location>
    </subcellularLocation>
    <subcellularLocation>
        <location evidence="2 10">Nucleus</location>
        <location evidence="2 10">Nucleolus</location>
    </subcellularLocation>
</comment>
<comment type="subunit">
    <text evidence="9">Part of the small subunit (SSU) processome, composed of more than 70 proteins and the RNA chaperone small nucleolar RNA (snoRNA) U3.</text>
</comment>
<evidence type="ECO:0000259" key="16">
    <source>
        <dbReference type="Pfam" id="PF17406"/>
    </source>
</evidence>
<dbReference type="InterPro" id="IPR035371">
    <property type="entry name" value="Nrap_D6"/>
</dbReference>
<dbReference type="Pfam" id="PF03813">
    <property type="entry name" value="Nrap"/>
    <property type="match status" value="1"/>
</dbReference>
<evidence type="ECO:0000256" key="10">
    <source>
        <dbReference type="RuleBase" id="RU364032"/>
    </source>
</evidence>
<dbReference type="Gene3D" id="1.10.1410.10">
    <property type="match status" value="2"/>
</dbReference>
<evidence type="ECO:0000259" key="17">
    <source>
        <dbReference type="Pfam" id="PF17407"/>
    </source>
</evidence>
<dbReference type="Pfam" id="PF17406">
    <property type="entry name" value="Nrap_D5"/>
    <property type="match status" value="1"/>
</dbReference>
<evidence type="ECO:0000259" key="12">
    <source>
        <dbReference type="Pfam" id="PF03813"/>
    </source>
</evidence>
<dbReference type="Pfam" id="PF17407">
    <property type="entry name" value="Nrap_D6"/>
    <property type="match status" value="1"/>
</dbReference>
<evidence type="ECO:0000256" key="1">
    <source>
        <dbReference type="ARBA" id="ARBA00004286"/>
    </source>
</evidence>
<accession>A0A8D8VC79</accession>
<dbReference type="InterPro" id="IPR035368">
    <property type="entry name" value="Nrap_D3"/>
</dbReference>
<dbReference type="GO" id="GO:0006409">
    <property type="term" value="P:tRNA export from nucleus"/>
    <property type="evidence" value="ECO:0007669"/>
    <property type="project" value="TreeGrafter"/>
</dbReference>
<dbReference type="InterPro" id="IPR035369">
    <property type="entry name" value="Nrap_D4"/>
</dbReference>